<dbReference type="EMBL" id="JADBJN010000003">
    <property type="protein sequence ID" value="KAG5670274.1"/>
    <property type="molecule type" value="Genomic_DNA"/>
</dbReference>
<feature type="compositionally biased region" description="Basic and acidic residues" evidence="1">
    <location>
        <begin position="85"/>
        <end position="98"/>
    </location>
</feature>
<evidence type="ECO:0000313" key="2">
    <source>
        <dbReference type="EMBL" id="KAG5670274.1"/>
    </source>
</evidence>
<gene>
    <name evidence="2" type="ORF">PVAND_000551</name>
</gene>
<dbReference type="AlphaFoldDB" id="A0A9J6BKI8"/>
<proteinExistence type="predicted"/>
<evidence type="ECO:0000256" key="1">
    <source>
        <dbReference type="SAM" id="MobiDB-lite"/>
    </source>
</evidence>
<organism evidence="2 3">
    <name type="scientific">Polypedilum vanderplanki</name>
    <name type="common">Sleeping chironomid midge</name>
    <dbReference type="NCBI Taxonomy" id="319348"/>
    <lineage>
        <taxon>Eukaryota</taxon>
        <taxon>Metazoa</taxon>
        <taxon>Ecdysozoa</taxon>
        <taxon>Arthropoda</taxon>
        <taxon>Hexapoda</taxon>
        <taxon>Insecta</taxon>
        <taxon>Pterygota</taxon>
        <taxon>Neoptera</taxon>
        <taxon>Endopterygota</taxon>
        <taxon>Diptera</taxon>
        <taxon>Nematocera</taxon>
        <taxon>Chironomoidea</taxon>
        <taxon>Chironomidae</taxon>
        <taxon>Chironominae</taxon>
        <taxon>Polypedilum</taxon>
        <taxon>Polypedilum</taxon>
    </lineage>
</organism>
<reference evidence="2" key="1">
    <citation type="submission" date="2021-03" db="EMBL/GenBank/DDBJ databases">
        <title>Chromosome level genome of the anhydrobiotic midge Polypedilum vanderplanki.</title>
        <authorList>
            <person name="Yoshida Y."/>
            <person name="Kikawada T."/>
            <person name="Gusev O."/>
        </authorList>
    </citation>
    <scope>NUCLEOTIDE SEQUENCE</scope>
    <source>
        <strain evidence="2">NIAS01</strain>
        <tissue evidence="2">Whole body or cell culture</tissue>
    </source>
</reference>
<evidence type="ECO:0000313" key="3">
    <source>
        <dbReference type="Proteomes" id="UP001107558"/>
    </source>
</evidence>
<feature type="region of interest" description="Disordered" evidence="1">
    <location>
        <begin position="85"/>
        <end position="113"/>
    </location>
</feature>
<keyword evidence="3" id="KW-1185">Reference proteome</keyword>
<accession>A0A9J6BKI8</accession>
<sequence>MSTVSTSNDDKNNDDGTSKGVNGFLENIELSESVDCLCRTLPFLRKGKCIVESEYRLTLLDIVELIIALLKKEIWIVKQQKQKMQESHENLKANEGGKKNSKKIVKNNRRKAS</sequence>
<protein>
    <submittedName>
        <fullName evidence="2">Uncharacterized protein</fullName>
    </submittedName>
</protein>
<name>A0A9J6BKI8_POLVA</name>
<feature type="compositionally biased region" description="Basic residues" evidence="1">
    <location>
        <begin position="99"/>
        <end position="113"/>
    </location>
</feature>
<comment type="caution">
    <text evidence="2">The sequence shown here is derived from an EMBL/GenBank/DDBJ whole genome shotgun (WGS) entry which is preliminary data.</text>
</comment>
<dbReference type="Proteomes" id="UP001107558">
    <property type="component" value="Chromosome 3"/>
</dbReference>